<name>A0ABT0CBD4_THEVL</name>
<dbReference type="EMBL" id="JAFIRA010000021">
    <property type="protein sequence ID" value="MCJ2543091.1"/>
    <property type="molecule type" value="Genomic_DNA"/>
</dbReference>
<dbReference type="NCBIfam" id="TIGR01595">
    <property type="entry name" value="cas_CT1132"/>
    <property type="match status" value="1"/>
</dbReference>
<dbReference type="InterPro" id="IPR006482">
    <property type="entry name" value="Cas7_Csh2/Csh2"/>
</dbReference>
<reference evidence="1" key="1">
    <citation type="submission" date="2021-02" db="EMBL/GenBank/DDBJ databases">
        <title>The CRISPR/cas machinery reduction and long-range gene transfer in the hot spring cyanobacterium Synechococcus.</title>
        <authorList>
            <person name="Dvorak P."/>
            <person name="Jahodarova E."/>
            <person name="Hasler P."/>
            <person name="Poulickova A."/>
        </authorList>
    </citation>
    <scope>NUCLEOTIDE SEQUENCE</scope>
    <source>
        <strain evidence="1">Rupite</strain>
    </source>
</reference>
<dbReference type="Proteomes" id="UP000830835">
    <property type="component" value="Unassembled WGS sequence"/>
</dbReference>
<keyword evidence="2" id="KW-1185">Reference proteome</keyword>
<evidence type="ECO:0000313" key="1">
    <source>
        <dbReference type="EMBL" id="MCJ2543091.1"/>
    </source>
</evidence>
<organism evidence="1 2">
    <name type="scientific">Thermostichus vulcanus str. 'Rupite'</name>
    <dbReference type="NCBI Taxonomy" id="2813851"/>
    <lineage>
        <taxon>Bacteria</taxon>
        <taxon>Bacillati</taxon>
        <taxon>Cyanobacteriota</taxon>
        <taxon>Cyanophyceae</taxon>
        <taxon>Thermostichales</taxon>
        <taxon>Thermostichaceae</taxon>
        <taxon>Thermostichus</taxon>
    </lineage>
</organism>
<sequence>MTDSTQQIATHYDPKKRHDFVLLFDVTDGNPNGDPDGGNLPRTDPETMQGLVTDVCLKRKIRNFIDLEYGQAETTKIYVQNKGIALNDLHARAYEAAEIKSTGTKQKREDVTKARTWMCQNFYDIRMFGAVMTTGVNCGQVRGPIQITFARSVDPIMPLDLAITRIAITKAEDAEVMTAEDNESGRKGGGKVTEMGRKTLIPYGLYVTHGFFSPYLAEQTGVTSKDLELFWDALMFMWDLDRSASRGQMAPRGLYIFSHEKKLGNAPAHKLFERIQIRRRDGILTPRKFTDYDVTIQESDLPSGITLTKLLEG</sequence>
<evidence type="ECO:0000313" key="2">
    <source>
        <dbReference type="Proteomes" id="UP000830835"/>
    </source>
</evidence>
<dbReference type="NCBIfam" id="TIGR02589">
    <property type="entry name" value="cas_Csd2"/>
    <property type="match status" value="1"/>
</dbReference>
<proteinExistence type="predicted"/>
<dbReference type="InterPro" id="IPR013418">
    <property type="entry name" value="CRISPR-assoc_prot_Cas7/Csd2"/>
</dbReference>
<protein>
    <submittedName>
        <fullName evidence="1">Type I-C CRISPR-associated protein Cas7/Csd2</fullName>
    </submittedName>
</protein>
<dbReference type="RefSeq" id="WP_244350369.1">
    <property type="nucleotide sequence ID" value="NZ_JAFIRA010000021.1"/>
</dbReference>
<dbReference type="Pfam" id="PF05107">
    <property type="entry name" value="Cas_Cas7"/>
    <property type="match status" value="1"/>
</dbReference>
<gene>
    <name evidence="1" type="primary">cas7c</name>
    <name evidence="1" type="ORF">JX360_09260</name>
</gene>
<comment type="caution">
    <text evidence="1">The sequence shown here is derived from an EMBL/GenBank/DDBJ whole genome shotgun (WGS) entry which is preliminary data.</text>
</comment>
<accession>A0ABT0CBD4</accession>